<dbReference type="RefSeq" id="WP_068327855.1">
    <property type="nucleotide sequence ID" value="NZ_LVHF01000012.1"/>
</dbReference>
<dbReference type="OrthoDB" id="5829540at2"/>
<proteinExistence type="predicted"/>
<comment type="caution">
    <text evidence="1">The sequence shown here is derived from an EMBL/GenBank/DDBJ whole genome shotgun (WGS) entry which is preliminary data.</text>
</comment>
<name>A0A178KLM1_9GAMM</name>
<reference evidence="1 2" key="1">
    <citation type="submission" date="2016-03" db="EMBL/GenBank/DDBJ databases">
        <title>Photobacterium proteolyticum sp. nov. a protease producing bacterium isolated from ocean sediments of Laizhou Bay.</title>
        <authorList>
            <person name="Li Y."/>
        </authorList>
    </citation>
    <scope>NUCLEOTIDE SEQUENCE [LARGE SCALE GENOMIC DNA]</scope>
    <source>
        <strain evidence="1 2">R-40508</strain>
    </source>
</reference>
<evidence type="ECO:0000313" key="1">
    <source>
        <dbReference type="EMBL" id="OAN18026.1"/>
    </source>
</evidence>
<organism evidence="1 2">
    <name type="scientific">Photobacterium jeanii</name>
    <dbReference type="NCBI Taxonomy" id="858640"/>
    <lineage>
        <taxon>Bacteria</taxon>
        <taxon>Pseudomonadati</taxon>
        <taxon>Pseudomonadota</taxon>
        <taxon>Gammaproteobacteria</taxon>
        <taxon>Vibrionales</taxon>
        <taxon>Vibrionaceae</taxon>
        <taxon>Photobacterium</taxon>
    </lineage>
</organism>
<protein>
    <submittedName>
        <fullName evidence="1">Uncharacterized protein</fullName>
    </submittedName>
</protein>
<dbReference type="AlphaFoldDB" id="A0A178KLM1"/>
<evidence type="ECO:0000313" key="2">
    <source>
        <dbReference type="Proteomes" id="UP000078503"/>
    </source>
</evidence>
<sequence>MNLNNKDGLQTIKSMLDMIREIGIDLDERNVQEKLYVLEMKYNIKAVIDAAKQCGLEINKDDVKTAITAVTINFDSCDGNLEHHLLSILESQSHSLYKKAIKTTPEFQQLLYMVGEAVDYRK</sequence>
<gene>
    <name evidence="1" type="ORF">A3K86_03650</name>
</gene>
<dbReference type="EMBL" id="LVHF01000012">
    <property type="protein sequence ID" value="OAN18026.1"/>
    <property type="molecule type" value="Genomic_DNA"/>
</dbReference>
<dbReference type="Proteomes" id="UP000078503">
    <property type="component" value="Unassembled WGS sequence"/>
</dbReference>
<keyword evidence="2" id="KW-1185">Reference proteome</keyword>
<accession>A0A178KLM1</accession>